<dbReference type="InterPro" id="IPR036236">
    <property type="entry name" value="Znf_C2H2_sf"/>
</dbReference>
<evidence type="ECO:0000259" key="12">
    <source>
        <dbReference type="PROSITE" id="PS50157"/>
    </source>
</evidence>
<dbReference type="PROSITE" id="PS00028">
    <property type="entry name" value="ZINC_FINGER_C2H2_1"/>
    <property type="match status" value="4"/>
</dbReference>
<evidence type="ECO:0000313" key="13">
    <source>
        <dbReference type="Proteomes" id="UP000050792"/>
    </source>
</evidence>
<dbReference type="Pfam" id="PF00096">
    <property type="entry name" value="zf-C2H2"/>
    <property type="match status" value="1"/>
</dbReference>
<evidence type="ECO:0000256" key="10">
    <source>
        <dbReference type="ARBA" id="ARBA00023242"/>
    </source>
</evidence>
<dbReference type="InterPro" id="IPR046341">
    <property type="entry name" value="SET_dom_sf"/>
</dbReference>
<dbReference type="PANTHER" id="PTHR16515">
    <property type="entry name" value="PR DOMAIN ZINC FINGER PROTEIN"/>
    <property type="match status" value="1"/>
</dbReference>
<dbReference type="Proteomes" id="UP000050792">
    <property type="component" value="Unassembled WGS sequence"/>
</dbReference>
<dbReference type="PROSITE" id="PS50157">
    <property type="entry name" value="ZINC_FINGER_C2H2_2"/>
    <property type="match status" value="5"/>
</dbReference>
<evidence type="ECO:0000256" key="11">
    <source>
        <dbReference type="PROSITE-ProRule" id="PRU00042"/>
    </source>
</evidence>
<comment type="subcellular location">
    <subcellularLocation>
        <location evidence="1">Nucleus</location>
    </subcellularLocation>
</comment>
<feature type="domain" description="C2H2-type" evidence="12">
    <location>
        <begin position="643"/>
        <end position="671"/>
    </location>
</feature>
<sequence length="787" mass="91163">MSIQKSFIQFTEHKHNDTMNPLQFYSYFTPFNQTNINLWNNNNHLQLITTTTYDLFNSIEHLKNEENLCNNSTNLDNITKTIEETNQLSMRIPYLFPVGWVPPPPHILLAYLQANKLLRQQQGQSHHHHYHEHETQQRSQCYAGQLQSIPTNHYITNQAIPNNTQESSISSELVKTPFRNSLDYFSTDQILNNDHVQSYEYLRNSEILNNRKNNQLLNSEQQIITIQQDVVQLVDDHKSLLTMDDLKNHSNKCEPTVLQIIKQTKKEQYQVICSKPILSGTLLGPFSMNECFKMIETVNQPCVHKSAKLLSISDMQTVVDNSILNTLQNTTMLWMTLVRDVSTQTEQNIIVNTNLTQSNIMIISVMDNLKTTNNTNNDVLLGNDSQLMNTFNKYNGQRLFYFKTQRYIHTGEELLLNEKNPLHDMFLLINANIKLSNSSTNPKSRKLYTKHDSQVSNPYSQYPNIGQSIVDLNKIDANNLNIKKYMNNSTIPDLIFQQQKTKNSNLNTSLGNPLDKSWNDKDNLSKLSGKRYHKKTNISPSEESMKSAFSYVSSPKISNDYTLISSHSNYLKNHATEYSNDNQQLKQMMNGVQGQLEPAHMIETSPAHEGYTCDRCGKMFAYQYYRDKHLKYTRCMDQGDRKYPCKLCSRSFEKRDRLRIHVLHVHEKHRPHKCHLCGKNFSQSSSLNKHLRVHSGERPYKCCYCNKAFTASSILRTHIRQHSGEKPFKCKFCWKPFASHAAHDSHVRRTHSSESKLMNANQTPQVNNISTSSIADSNIHWNEILNL</sequence>
<name>A0AA85FRB6_9TREM</name>
<evidence type="ECO:0000256" key="5">
    <source>
        <dbReference type="ARBA" id="ARBA00022771"/>
    </source>
</evidence>
<keyword evidence="13" id="KW-1185">Reference proteome</keyword>
<dbReference type="AlphaFoldDB" id="A0AA85FRB6"/>
<dbReference type="Gene3D" id="2.170.270.10">
    <property type="entry name" value="SET domain"/>
    <property type="match status" value="1"/>
</dbReference>
<feature type="domain" description="C2H2-type" evidence="12">
    <location>
        <begin position="728"/>
        <end position="756"/>
    </location>
</feature>
<organism evidence="13 14">
    <name type="scientific">Schistosoma rodhaini</name>
    <dbReference type="NCBI Taxonomy" id="6188"/>
    <lineage>
        <taxon>Eukaryota</taxon>
        <taxon>Metazoa</taxon>
        <taxon>Spiralia</taxon>
        <taxon>Lophotrochozoa</taxon>
        <taxon>Platyhelminthes</taxon>
        <taxon>Trematoda</taxon>
        <taxon>Digenea</taxon>
        <taxon>Strigeidida</taxon>
        <taxon>Schistosomatoidea</taxon>
        <taxon>Schistosomatidae</taxon>
        <taxon>Schistosoma</taxon>
    </lineage>
</organism>
<dbReference type="FunFam" id="3.30.160.60:FF:000093">
    <property type="entry name" value="zinc finger protein 668 isoform X1"/>
    <property type="match status" value="1"/>
</dbReference>
<feature type="domain" description="C2H2-type" evidence="12">
    <location>
        <begin position="611"/>
        <end position="642"/>
    </location>
</feature>
<evidence type="ECO:0000256" key="6">
    <source>
        <dbReference type="ARBA" id="ARBA00022833"/>
    </source>
</evidence>
<dbReference type="FunFam" id="3.30.160.60:FF:000450">
    <property type="entry name" value="PR domain zinc finger protein 14"/>
    <property type="match status" value="1"/>
</dbReference>
<dbReference type="InterPro" id="IPR050331">
    <property type="entry name" value="Zinc_finger"/>
</dbReference>
<reference evidence="13" key="1">
    <citation type="submission" date="2022-06" db="EMBL/GenBank/DDBJ databases">
        <authorList>
            <person name="Berger JAMES D."/>
            <person name="Berger JAMES D."/>
        </authorList>
    </citation>
    <scope>NUCLEOTIDE SEQUENCE [LARGE SCALE GENOMIC DNA]</scope>
</reference>
<keyword evidence="8" id="KW-0238">DNA-binding</keyword>
<keyword evidence="4" id="KW-0677">Repeat</keyword>
<evidence type="ECO:0000256" key="8">
    <source>
        <dbReference type="ARBA" id="ARBA00023125"/>
    </source>
</evidence>
<dbReference type="PANTHER" id="PTHR16515:SF19">
    <property type="entry name" value="PR DOMAIN ZINC FINGER PROTEIN 14"/>
    <property type="match status" value="1"/>
</dbReference>
<evidence type="ECO:0000256" key="7">
    <source>
        <dbReference type="ARBA" id="ARBA00023015"/>
    </source>
</evidence>
<dbReference type="GO" id="GO:0005634">
    <property type="term" value="C:nucleus"/>
    <property type="evidence" value="ECO:0007669"/>
    <property type="project" value="UniProtKB-SubCell"/>
</dbReference>
<evidence type="ECO:0000256" key="9">
    <source>
        <dbReference type="ARBA" id="ARBA00023163"/>
    </source>
</evidence>
<reference evidence="14" key="2">
    <citation type="submission" date="2023-11" db="UniProtKB">
        <authorList>
            <consortium name="WormBaseParasite"/>
        </authorList>
    </citation>
    <scope>IDENTIFICATION</scope>
</reference>
<keyword evidence="5 11" id="KW-0863">Zinc-finger</keyword>
<comment type="similarity">
    <text evidence="2">Belongs to the krueppel C2H2-type zinc-finger protein family.</text>
</comment>
<feature type="domain" description="C2H2-type" evidence="12">
    <location>
        <begin position="700"/>
        <end position="727"/>
    </location>
</feature>
<evidence type="ECO:0000256" key="2">
    <source>
        <dbReference type="ARBA" id="ARBA00006991"/>
    </source>
</evidence>
<proteinExistence type="inferred from homology"/>
<dbReference type="GO" id="GO:0006357">
    <property type="term" value="P:regulation of transcription by RNA polymerase II"/>
    <property type="evidence" value="ECO:0007669"/>
    <property type="project" value="TreeGrafter"/>
</dbReference>
<evidence type="ECO:0000256" key="1">
    <source>
        <dbReference type="ARBA" id="ARBA00004123"/>
    </source>
</evidence>
<keyword evidence="6" id="KW-0862">Zinc</keyword>
<dbReference type="SUPFAM" id="SSF57667">
    <property type="entry name" value="beta-beta-alpha zinc fingers"/>
    <property type="match status" value="2"/>
</dbReference>
<keyword evidence="3" id="KW-0479">Metal-binding</keyword>
<evidence type="ECO:0000256" key="4">
    <source>
        <dbReference type="ARBA" id="ARBA00022737"/>
    </source>
</evidence>
<dbReference type="SMART" id="SM00355">
    <property type="entry name" value="ZnF_C2H2"/>
    <property type="match status" value="5"/>
</dbReference>
<accession>A0AA85FRB6</accession>
<evidence type="ECO:0000256" key="3">
    <source>
        <dbReference type="ARBA" id="ARBA00022723"/>
    </source>
</evidence>
<keyword evidence="10" id="KW-0539">Nucleus</keyword>
<evidence type="ECO:0000313" key="14">
    <source>
        <dbReference type="WBParaSite" id="SRDH1_59030.1"/>
    </source>
</evidence>
<dbReference type="GO" id="GO:0008270">
    <property type="term" value="F:zinc ion binding"/>
    <property type="evidence" value="ECO:0007669"/>
    <property type="project" value="UniProtKB-KW"/>
</dbReference>
<dbReference type="Gene3D" id="3.30.160.60">
    <property type="entry name" value="Classic Zinc Finger"/>
    <property type="match status" value="4"/>
</dbReference>
<protein>
    <recommendedName>
        <fullName evidence="12">C2H2-type domain-containing protein</fullName>
    </recommendedName>
</protein>
<keyword evidence="7" id="KW-0805">Transcription regulation</keyword>
<feature type="domain" description="C2H2-type" evidence="12">
    <location>
        <begin position="672"/>
        <end position="699"/>
    </location>
</feature>
<dbReference type="WBParaSite" id="SRDH1_59030.1">
    <property type="protein sequence ID" value="SRDH1_59030.1"/>
    <property type="gene ID" value="SRDH1_59030"/>
</dbReference>
<keyword evidence="9" id="KW-0804">Transcription</keyword>
<dbReference type="GO" id="GO:0000977">
    <property type="term" value="F:RNA polymerase II transcription regulatory region sequence-specific DNA binding"/>
    <property type="evidence" value="ECO:0007669"/>
    <property type="project" value="TreeGrafter"/>
</dbReference>
<dbReference type="InterPro" id="IPR013087">
    <property type="entry name" value="Znf_C2H2_type"/>
</dbReference>